<keyword evidence="4" id="KW-1185">Reference proteome</keyword>
<name>A0A1G6ATB7_9HYPH</name>
<proteinExistence type="predicted"/>
<feature type="region of interest" description="Disordered" evidence="2">
    <location>
        <begin position="1"/>
        <end position="23"/>
    </location>
</feature>
<dbReference type="InterPro" id="IPR037359">
    <property type="entry name" value="NST/OST"/>
</dbReference>
<evidence type="ECO:0000256" key="1">
    <source>
        <dbReference type="ARBA" id="ARBA00022679"/>
    </source>
</evidence>
<dbReference type="PANTHER" id="PTHR10605:SF56">
    <property type="entry name" value="BIFUNCTIONAL HEPARAN SULFATE N-DEACETYLASE_N-SULFOTRANSFERASE"/>
    <property type="match status" value="1"/>
</dbReference>
<dbReference type="Proteomes" id="UP000199071">
    <property type="component" value="Unassembled WGS sequence"/>
</dbReference>
<gene>
    <name evidence="3" type="ORF">SAMN02982931_00841</name>
</gene>
<evidence type="ECO:0000313" key="4">
    <source>
        <dbReference type="Proteomes" id="UP000199071"/>
    </source>
</evidence>
<accession>A0A1G6ATB7</accession>
<dbReference type="InterPro" id="IPR027417">
    <property type="entry name" value="P-loop_NTPase"/>
</dbReference>
<dbReference type="SUPFAM" id="SSF52540">
    <property type="entry name" value="P-loop containing nucleoside triphosphate hydrolases"/>
    <property type="match status" value="1"/>
</dbReference>
<dbReference type="GO" id="GO:0008146">
    <property type="term" value="F:sulfotransferase activity"/>
    <property type="evidence" value="ECO:0007669"/>
    <property type="project" value="InterPro"/>
</dbReference>
<dbReference type="AlphaFoldDB" id="A0A1G6ATB7"/>
<evidence type="ECO:0000256" key="2">
    <source>
        <dbReference type="SAM" id="MobiDB-lite"/>
    </source>
</evidence>
<evidence type="ECO:0000313" key="3">
    <source>
        <dbReference type="EMBL" id="SDB11608.1"/>
    </source>
</evidence>
<sequence length="312" mass="35658">MLRDVKADGGVSPQRKEASPLPGTIRGPDFMCIGAQKAGTQWLFDQLSLHPDFWMPPMKELKYFNFSKPRRQVARKMLKAAETDLERYNARRHRDFRRPLVAEDLTFLSDFIALDRQEIDPEGYKALFDRKGALLSGDITPAYSALKPPMVDRVAREFGNAKYVFIARDPVKRFWSQVRMHVFKKRLTEDLDEKAIVKLLSQRRYDARSFSTQIVATWQSRLPPGQFRLFFFDDLVGDAVNFRREIIAFLGGDPDKPTARIAPDFNRKSGKSSAPMPDRARDLIAERMAGELRACAKQLGGAAEKWPGLYGL</sequence>
<organism evidence="3 4">
    <name type="scientific">Bauldia litoralis</name>
    <dbReference type="NCBI Taxonomy" id="665467"/>
    <lineage>
        <taxon>Bacteria</taxon>
        <taxon>Pseudomonadati</taxon>
        <taxon>Pseudomonadota</taxon>
        <taxon>Alphaproteobacteria</taxon>
        <taxon>Hyphomicrobiales</taxon>
        <taxon>Kaistiaceae</taxon>
        <taxon>Bauldia</taxon>
    </lineage>
</organism>
<protein>
    <submittedName>
        <fullName evidence="3">Sulfotransferase family protein</fullName>
    </submittedName>
</protein>
<keyword evidence="1 3" id="KW-0808">Transferase</keyword>
<dbReference type="Gene3D" id="3.40.50.300">
    <property type="entry name" value="P-loop containing nucleotide triphosphate hydrolases"/>
    <property type="match status" value="1"/>
</dbReference>
<dbReference type="Pfam" id="PF13469">
    <property type="entry name" value="Sulfotransfer_3"/>
    <property type="match status" value="1"/>
</dbReference>
<reference evidence="3 4" key="1">
    <citation type="submission" date="2016-10" db="EMBL/GenBank/DDBJ databases">
        <authorList>
            <person name="de Groot N.N."/>
        </authorList>
    </citation>
    <scope>NUCLEOTIDE SEQUENCE [LARGE SCALE GENOMIC DNA]</scope>
    <source>
        <strain evidence="3 4">ATCC 35022</strain>
    </source>
</reference>
<dbReference type="STRING" id="665467.SAMN02982931_00841"/>
<dbReference type="EMBL" id="FMXQ01000002">
    <property type="protein sequence ID" value="SDB11608.1"/>
    <property type="molecule type" value="Genomic_DNA"/>
</dbReference>
<dbReference type="PANTHER" id="PTHR10605">
    <property type="entry name" value="HEPARAN SULFATE SULFOTRANSFERASE"/>
    <property type="match status" value="1"/>
</dbReference>